<dbReference type="AlphaFoldDB" id="A0A7S0IHM0"/>
<evidence type="ECO:0000313" key="1">
    <source>
        <dbReference type="EMBL" id="CAD8522170.1"/>
    </source>
</evidence>
<protein>
    <submittedName>
        <fullName evidence="1">Uncharacterized protein</fullName>
    </submittedName>
</protein>
<dbReference type="EMBL" id="HBER01000300">
    <property type="protein sequence ID" value="CAD8522170.1"/>
    <property type="molecule type" value="Transcribed_RNA"/>
</dbReference>
<proteinExistence type="predicted"/>
<name>A0A7S0IHM0_9EUKA</name>
<sequence length="106" mass="11812">MSHLKMIRLDEAGIRCKALAETVGLAEAEECFPQHKHIGQLQATALTDVILAESQGGKVQLLHFCMEHLIFDHLSEPLRGKAHMLKALGDSSMSDSDQERVHYFLS</sequence>
<accession>A0A7S0IHM0</accession>
<organism evidence="1">
    <name type="scientific">Calcidiscus leptoporus</name>
    <dbReference type="NCBI Taxonomy" id="127549"/>
    <lineage>
        <taxon>Eukaryota</taxon>
        <taxon>Haptista</taxon>
        <taxon>Haptophyta</taxon>
        <taxon>Prymnesiophyceae</taxon>
        <taxon>Coccolithales</taxon>
        <taxon>Calcidiscaceae</taxon>
        <taxon>Calcidiscus</taxon>
    </lineage>
</organism>
<gene>
    <name evidence="1" type="ORF">CLEP1334_LOCUS166</name>
</gene>
<reference evidence="1" key="1">
    <citation type="submission" date="2021-01" db="EMBL/GenBank/DDBJ databases">
        <authorList>
            <person name="Corre E."/>
            <person name="Pelletier E."/>
            <person name="Niang G."/>
            <person name="Scheremetjew M."/>
            <person name="Finn R."/>
            <person name="Kale V."/>
            <person name="Holt S."/>
            <person name="Cochrane G."/>
            <person name="Meng A."/>
            <person name="Brown T."/>
            <person name="Cohen L."/>
        </authorList>
    </citation>
    <scope>NUCLEOTIDE SEQUENCE</scope>
    <source>
        <strain evidence="1">RCC1130</strain>
    </source>
</reference>